<evidence type="ECO:0000259" key="2">
    <source>
        <dbReference type="Pfam" id="PF01370"/>
    </source>
</evidence>
<protein>
    <submittedName>
        <fullName evidence="3">SDR family oxidoreductase</fullName>
    </submittedName>
</protein>
<comment type="similarity">
    <text evidence="1">Belongs to the NAD(P)-dependent epimerase/dehydratase family.</text>
</comment>
<evidence type="ECO:0000313" key="4">
    <source>
        <dbReference type="Proteomes" id="UP001500469"/>
    </source>
</evidence>
<dbReference type="Pfam" id="PF01370">
    <property type="entry name" value="Epimerase"/>
    <property type="match status" value="1"/>
</dbReference>
<dbReference type="SUPFAM" id="SSF51735">
    <property type="entry name" value="NAD(P)-binding Rossmann-fold domains"/>
    <property type="match status" value="1"/>
</dbReference>
<evidence type="ECO:0000313" key="3">
    <source>
        <dbReference type="EMBL" id="GAA0880917.1"/>
    </source>
</evidence>
<accession>A0ABP3YLB9</accession>
<comment type="caution">
    <text evidence="3">The sequence shown here is derived from an EMBL/GenBank/DDBJ whole genome shotgun (WGS) entry which is preliminary data.</text>
</comment>
<proteinExistence type="inferred from homology"/>
<dbReference type="RefSeq" id="WP_343854511.1">
    <property type="nucleotide sequence ID" value="NZ_BAAAFI010000047.1"/>
</dbReference>
<dbReference type="PANTHER" id="PTHR43000">
    <property type="entry name" value="DTDP-D-GLUCOSE 4,6-DEHYDRATASE-RELATED"/>
    <property type="match status" value="1"/>
</dbReference>
<feature type="domain" description="NAD-dependent epimerase/dehydratase" evidence="2">
    <location>
        <begin position="7"/>
        <end position="245"/>
    </location>
</feature>
<sequence length="320" mass="35113">MIKNKRIFITGGAGFIANTLIGHYVDHNMITVYDNFHRDTLSNSRYANHPNITIIKGDVLDLELLTSSMAGADIVVHAAGIAGIDTVIKNPVKTMRVNMIGTSNALEAAQINGVKDRFIDFSTSEVFGSMAFRSTEEDSTVSGSAGEARWTYAVSKLAGEHLAHAYYNQFQLPVVTVRPFNVYGPGQTGEGAIQIFIKRALENQDIKIDGDGNQIRAWCFVDDFVDCLIRCIEDPKAIGKSFNLGNARAVITILGLAQTVCRVLKSDSKIIFEPPLSADIAIRIPSVEKSFKILGFKAKVDLEEGILRTAEWMKTERNPA</sequence>
<organism evidence="3 4">
    <name type="scientific">Algoriphagus jejuensis</name>
    <dbReference type="NCBI Taxonomy" id="419934"/>
    <lineage>
        <taxon>Bacteria</taxon>
        <taxon>Pseudomonadati</taxon>
        <taxon>Bacteroidota</taxon>
        <taxon>Cytophagia</taxon>
        <taxon>Cytophagales</taxon>
        <taxon>Cyclobacteriaceae</taxon>
        <taxon>Algoriphagus</taxon>
    </lineage>
</organism>
<reference evidence="4" key="1">
    <citation type="journal article" date="2019" name="Int. J. Syst. Evol. Microbiol.">
        <title>The Global Catalogue of Microorganisms (GCM) 10K type strain sequencing project: providing services to taxonomists for standard genome sequencing and annotation.</title>
        <authorList>
            <consortium name="The Broad Institute Genomics Platform"/>
            <consortium name="The Broad Institute Genome Sequencing Center for Infectious Disease"/>
            <person name="Wu L."/>
            <person name="Ma J."/>
        </authorList>
    </citation>
    <scope>NUCLEOTIDE SEQUENCE [LARGE SCALE GENOMIC DNA]</scope>
    <source>
        <strain evidence="4">JCM 16112</strain>
    </source>
</reference>
<gene>
    <name evidence="3" type="ORF">GCM10009119_38870</name>
</gene>
<keyword evidence="4" id="KW-1185">Reference proteome</keyword>
<dbReference type="Gene3D" id="3.40.50.720">
    <property type="entry name" value="NAD(P)-binding Rossmann-like Domain"/>
    <property type="match status" value="1"/>
</dbReference>
<evidence type="ECO:0000256" key="1">
    <source>
        <dbReference type="ARBA" id="ARBA00007637"/>
    </source>
</evidence>
<dbReference type="EMBL" id="BAAAFI010000047">
    <property type="protein sequence ID" value="GAA0880917.1"/>
    <property type="molecule type" value="Genomic_DNA"/>
</dbReference>
<dbReference type="InterPro" id="IPR036291">
    <property type="entry name" value="NAD(P)-bd_dom_sf"/>
</dbReference>
<dbReference type="Proteomes" id="UP001500469">
    <property type="component" value="Unassembled WGS sequence"/>
</dbReference>
<name>A0ABP3YLB9_9BACT</name>
<dbReference type="InterPro" id="IPR001509">
    <property type="entry name" value="Epimerase_deHydtase"/>
</dbReference>